<organism evidence="2 3">
    <name type="scientific">Bdellovibrio svalbardensis</name>
    <dbReference type="NCBI Taxonomy" id="2972972"/>
    <lineage>
        <taxon>Bacteria</taxon>
        <taxon>Pseudomonadati</taxon>
        <taxon>Bdellovibrionota</taxon>
        <taxon>Bdellovibrionia</taxon>
        <taxon>Bdellovibrionales</taxon>
        <taxon>Pseudobdellovibrionaceae</taxon>
        <taxon>Bdellovibrio</taxon>
    </lineage>
</organism>
<keyword evidence="1" id="KW-0732">Signal</keyword>
<dbReference type="RefSeq" id="WP_277579531.1">
    <property type="nucleotide sequence ID" value="NZ_JANRMI010000005.1"/>
</dbReference>
<dbReference type="PROSITE" id="PS51257">
    <property type="entry name" value="PROKAR_LIPOPROTEIN"/>
    <property type="match status" value="1"/>
</dbReference>
<comment type="caution">
    <text evidence="2">The sequence shown here is derived from an EMBL/GenBank/DDBJ whole genome shotgun (WGS) entry which is preliminary data.</text>
</comment>
<proteinExistence type="predicted"/>
<evidence type="ECO:0000313" key="2">
    <source>
        <dbReference type="EMBL" id="MDG0818056.1"/>
    </source>
</evidence>
<feature type="signal peptide" evidence="1">
    <location>
        <begin position="1"/>
        <end position="23"/>
    </location>
</feature>
<reference evidence="2" key="1">
    <citation type="submission" date="2022-08" db="EMBL/GenBank/DDBJ databases">
        <title>Novel Bdellovibrio Species Isolated from Svalbard: Designation Bdellovibrio svalbardensis.</title>
        <authorList>
            <person name="Mitchell R.J."/>
            <person name="Choi S.Y."/>
        </authorList>
    </citation>
    <scope>NUCLEOTIDE SEQUENCE</scope>
    <source>
        <strain evidence="2">PAP01</strain>
    </source>
</reference>
<evidence type="ECO:0000313" key="3">
    <source>
        <dbReference type="Proteomes" id="UP001152321"/>
    </source>
</evidence>
<name>A0ABT6DQG0_9BACT</name>
<sequence length="229" mass="25631">MGFKQTFLLVLSLLTLTSTSCVSGASRVYRCVSSVNSCQGAFLDSTPTEPSVRGFQKIEDVEDWKNNVELWGVPDGATKMVYIGRLSAEPNRDSHDVAIPGDVMIGYIEVESKFRERGAQDAMFAYFLSKNPTVKKIATGLTETNAAIFRSALIERLKEVDRDFNGNIEAKLKSLPQHEVDSLLKWAYDKTPAAKSRYKFKFELCKGPGSVNIENYDTRSFTVWVTTCR</sequence>
<keyword evidence="3" id="KW-1185">Reference proteome</keyword>
<accession>A0ABT6DQG0</accession>
<dbReference type="EMBL" id="JANRMI010000005">
    <property type="protein sequence ID" value="MDG0818056.1"/>
    <property type="molecule type" value="Genomic_DNA"/>
</dbReference>
<protein>
    <recommendedName>
        <fullName evidence="4">Lipoprotein</fullName>
    </recommendedName>
</protein>
<dbReference type="Proteomes" id="UP001152321">
    <property type="component" value="Unassembled WGS sequence"/>
</dbReference>
<evidence type="ECO:0008006" key="4">
    <source>
        <dbReference type="Google" id="ProtNLM"/>
    </source>
</evidence>
<evidence type="ECO:0000256" key="1">
    <source>
        <dbReference type="SAM" id="SignalP"/>
    </source>
</evidence>
<feature type="chain" id="PRO_5046036871" description="Lipoprotein" evidence="1">
    <location>
        <begin position="24"/>
        <end position="229"/>
    </location>
</feature>
<gene>
    <name evidence="2" type="ORF">NWE73_16860</name>
</gene>